<evidence type="ECO:0000313" key="2">
    <source>
        <dbReference type="Proteomes" id="UP001501598"/>
    </source>
</evidence>
<comment type="caution">
    <text evidence="1">The sequence shown here is derived from an EMBL/GenBank/DDBJ whole genome shotgun (WGS) entry which is preliminary data.</text>
</comment>
<accession>A0ABP8RZE1</accession>
<reference evidence="2" key="1">
    <citation type="journal article" date="2019" name="Int. J. Syst. Evol. Microbiol.">
        <title>The Global Catalogue of Microorganisms (GCM) 10K type strain sequencing project: providing services to taxonomists for standard genome sequencing and annotation.</title>
        <authorList>
            <consortium name="The Broad Institute Genomics Platform"/>
            <consortium name="The Broad Institute Genome Sequencing Center for Infectious Disease"/>
            <person name="Wu L."/>
            <person name="Ma J."/>
        </authorList>
    </citation>
    <scope>NUCLEOTIDE SEQUENCE [LARGE SCALE GENOMIC DNA]</scope>
    <source>
        <strain evidence="2">JCM 17906</strain>
    </source>
</reference>
<name>A0ABP8RZE1_9PSEU</name>
<dbReference type="Proteomes" id="UP001501598">
    <property type="component" value="Unassembled WGS sequence"/>
</dbReference>
<dbReference type="EMBL" id="BAABGT010000083">
    <property type="protein sequence ID" value="GAA4554521.1"/>
    <property type="molecule type" value="Genomic_DNA"/>
</dbReference>
<evidence type="ECO:0000313" key="1">
    <source>
        <dbReference type="EMBL" id="GAA4554521.1"/>
    </source>
</evidence>
<gene>
    <name evidence="1" type="ORF">GCM10023175_52610</name>
</gene>
<sequence>MIDAIEQIQHLAAATPPSTSSTRGANGRDALLRNFTVPGEAAGQVSTETKARFPTLARQQDVRLRIRTLHGYRYGYGSIDWRSS</sequence>
<dbReference type="RefSeq" id="WP_345424120.1">
    <property type="nucleotide sequence ID" value="NZ_BAABGT010000083.1"/>
</dbReference>
<organism evidence="1 2">
    <name type="scientific">Pseudonocardia xishanensis</name>
    <dbReference type="NCBI Taxonomy" id="630995"/>
    <lineage>
        <taxon>Bacteria</taxon>
        <taxon>Bacillati</taxon>
        <taxon>Actinomycetota</taxon>
        <taxon>Actinomycetes</taxon>
        <taxon>Pseudonocardiales</taxon>
        <taxon>Pseudonocardiaceae</taxon>
        <taxon>Pseudonocardia</taxon>
    </lineage>
</organism>
<protein>
    <submittedName>
        <fullName evidence="1">Uncharacterized protein</fullName>
    </submittedName>
</protein>
<keyword evidence="2" id="KW-1185">Reference proteome</keyword>
<proteinExistence type="predicted"/>